<dbReference type="EMBL" id="BSDC01000002">
    <property type="protein sequence ID" value="GLH67513.1"/>
    <property type="molecule type" value="Genomic_DNA"/>
</dbReference>
<organism evidence="3 4">
    <name type="scientific">Geothrix edaphica</name>
    <dbReference type="NCBI Taxonomy" id="2927976"/>
    <lineage>
        <taxon>Bacteria</taxon>
        <taxon>Pseudomonadati</taxon>
        <taxon>Acidobacteriota</taxon>
        <taxon>Holophagae</taxon>
        <taxon>Holophagales</taxon>
        <taxon>Holophagaceae</taxon>
        <taxon>Geothrix</taxon>
    </lineage>
</organism>
<protein>
    <recommendedName>
        <fullName evidence="2">YcxB-like C-terminal domain-containing protein</fullName>
    </recommendedName>
</protein>
<proteinExistence type="predicted"/>
<evidence type="ECO:0000313" key="3">
    <source>
        <dbReference type="EMBL" id="GLH67513.1"/>
    </source>
</evidence>
<dbReference type="Proteomes" id="UP001165044">
    <property type="component" value="Unassembled WGS sequence"/>
</dbReference>
<keyword evidence="1" id="KW-1133">Transmembrane helix</keyword>
<reference evidence="3" key="1">
    <citation type="journal article" date="2023" name="Antonie Van Leeuwenhoek">
        <title>Mesoterricola silvestris gen. nov., sp. nov., Mesoterricola sediminis sp. nov., Geothrix oryzae sp. nov., Geothrix edaphica sp. nov., Geothrix rubra sp. nov., and Geothrix limicola sp. nov., six novel members of Acidobacteriota isolated from soils.</title>
        <authorList>
            <person name="Itoh H."/>
            <person name="Sugisawa Y."/>
            <person name="Mise K."/>
            <person name="Xu Z."/>
            <person name="Kuniyasu M."/>
            <person name="Ushijima N."/>
            <person name="Kawano K."/>
            <person name="Kobayashi E."/>
            <person name="Shiratori Y."/>
            <person name="Masuda Y."/>
            <person name="Senoo K."/>
        </authorList>
    </citation>
    <scope>NUCLEOTIDE SEQUENCE</scope>
    <source>
        <strain evidence="3">Red802</strain>
    </source>
</reference>
<dbReference type="RefSeq" id="WP_285608741.1">
    <property type="nucleotide sequence ID" value="NZ_BSDC01000002.1"/>
</dbReference>
<feature type="transmembrane region" description="Helical" evidence="1">
    <location>
        <begin position="51"/>
        <end position="71"/>
    </location>
</feature>
<comment type="caution">
    <text evidence="3">The sequence shown here is derived from an EMBL/GenBank/DDBJ whole genome shotgun (WGS) entry which is preliminary data.</text>
</comment>
<evidence type="ECO:0000259" key="2">
    <source>
        <dbReference type="Pfam" id="PF14317"/>
    </source>
</evidence>
<evidence type="ECO:0000256" key="1">
    <source>
        <dbReference type="SAM" id="Phobius"/>
    </source>
</evidence>
<keyword evidence="1" id="KW-0812">Transmembrane</keyword>
<evidence type="ECO:0000313" key="4">
    <source>
        <dbReference type="Proteomes" id="UP001165044"/>
    </source>
</evidence>
<accession>A0ABQ5PYZ8</accession>
<sequence>MQITAHYTLTSDEALRGARTFKRSWYQVAVGAGVGLMLLGAYSLAAGQQRIPGLFLMLNGLLFAGLPEVVLRLARRRRGADAYTPVEVVFDDEGLTLRTQASEGGLPWSGFAGIQRQSGFWIFRTGPSRAVLLPERALDASASAELEAFLRARQLLRP</sequence>
<feature type="domain" description="YcxB-like C-terminal" evidence="2">
    <location>
        <begin position="90"/>
        <end position="150"/>
    </location>
</feature>
<dbReference type="Pfam" id="PF14317">
    <property type="entry name" value="YcxB"/>
    <property type="match status" value="1"/>
</dbReference>
<dbReference type="InterPro" id="IPR025588">
    <property type="entry name" value="YcxB-like_C"/>
</dbReference>
<keyword evidence="1" id="KW-0472">Membrane</keyword>
<feature type="transmembrane region" description="Helical" evidence="1">
    <location>
        <begin position="25"/>
        <end position="45"/>
    </location>
</feature>
<gene>
    <name evidence="3" type="ORF">GETHED_18770</name>
</gene>
<keyword evidence="4" id="KW-1185">Reference proteome</keyword>
<name>A0ABQ5PYZ8_9BACT</name>